<comment type="catalytic activity">
    <reaction evidence="6">
        <text>Endonucleolytic cleavage of RNA, removing 5'-extranucleotides from tRNA precursor.</text>
        <dbReference type="EC" id="3.1.26.5"/>
    </reaction>
</comment>
<dbReference type="Gene3D" id="3.30.230.10">
    <property type="match status" value="1"/>
</dbReference>
<dbReference type="Pfam" id="PF00825">
    <property type="entry name" value="Ribonuclease_P"/>
    <property type="match status" value="1"/>
</dbReference>
<name>A0A844QI98_9HYPH</name>
<evidence type="ECO:0000256" key="6">
    <source>
        <dbReference type="HAMAP-Rule" id="MF_00227"/>
    </source>
</evidence>
<dbReference type="Proteomes" id="UP000463224">
    <property type="component" value="Unassembled WGS sequence"/>
</dbReference>
<keyword evidence="2 6" id="KW-0540">Nuclease</keyword>
<evidence type="ECO:0000313" key="9">
    <source>
        <dbReference type="Proteomes" id="UP000463224"/>
    </source>
</evidence>
<proteinExistence type="inferred from homology"/>
<dbReference type="SUPFAM" id="SSF54211">
    <property type="entry name" value="Ribosomal protein S5 domain 2-like"/>
    <property type="match status" value="1"/>
</dbReference>
<organism evidence="8 9">
    <name type="scientific">Nitratireductor arenosus</name>
    <dbReference type="NCBI Taxonomy" id="2682096"/>
    <lineage>
        <taxon>Bacteria</taxon>
        <taxon>Pseudomonadati</taxon>
        <taxon>Pseudomonadota</taxon>
        <taxon>Alphaproteobacteria</taxon>
        <taxon>Hyphomicrobiales</taxon>
        <taxon>Phyllobacteriaceae</taxon>
        <taxon>Nitratireductor</taxon>
    </lineage>
</organism>
<evidence type="ECO:0000256" key="4">
    <source>
        <dbReference type="ARBA" id="ARBA00022801"/>
    </source>
</evidence>
<keyword evidence="3 6" id="KW-0255">Endonuclease</keyword>
<dbReference type="EMBL" id="WPHG01000003">
    <property type="protein sequence ID" value="MVA98314.1"/>
    <property type="molecule type" value="Genomic_DNA"/>
</dbReference>
<dbReference type="PANTHER" id="PTHR33992:SF1">
    <property type="entry name" value="RIBONUCLEASE P PROTEIN COMPONENT"/>
    <property type="match status" value="1"/>
</dbReference>
<dbReference type="GO" id="GO:0000049">
    <property type="term" value="F:tRNA binding"/>
    <property type="evidence" value="ECO:0007669"/>
    <property type="project" value="UniProtKB-UniRule"/>
</dbReference>
<evidence type="ECO:0000256" key="1">
    <source>
        <dbReference type="ARBA" id="ARBA00022694"/>
    </source>
</evidence>
<evidence type="ECO:0000313" key="8">
    <source>
        <dbReference type="EMBL" id="MVA98314.1"/>
    </source>
</evidence>
<dbReference type="EC" id="3.1.26.5" evidence="6 7"/>
<sequence length="109" mass="12487">MRKRTDFLAARRGEKRRGRLFLLEVFDRGDDDAPRLGLTVTKKTGNAVIRNLIRRRLKEAVRTHAADDMARGKDYVIVGRREIAAIPFDQLKSELSRRMRGTAPDGKQP</sequence>
<keyword evidence="1 6" id="KW-0819">tRNA processing</keyword>
<protein>
    <recommendedName>
        <fullName evidence="6 7">Ribonuclease P protein component</fullName>
        <shortName evidence="6">RNase P protein</shortName>
        <shortName evidence="6">RNaseP protein</shortName>
        <ecNumber evidence="6 7">3.1.26.5</ecNumber>
    </recommendedName>
    <alternativeName>
        <fullName evidence="6">Protein C5</fullName>
    </alternativeName>
</protein>
<dbReference type="NCBIfam" id="TIGR00188">
    <property type="entry name" value="rnpA"/>
    <property type="match status" value="1"/>
</dbReference>
<dbReference type="InterPro" id="IPR014721">
    <property type="entry name" value="Ribsml_uS5_D2-typ_fold_subgr"/>
</dbReference>
<evidence type="ECO:0000256" key="5">
    <source>
        <dbReference type="ARBA" id="ARBA00022884"/>
    </source>
</evidence>
<keyword evidence="5 6" id="KW-0694">RNA-binding</keyword>
<gene>
    <name evidence="6" type="primary">rnpA</name>
    <name evidence="8" type="ORF">GN330_13775</name>
</gene>
<comment type="function">
    <text evidence="6">RNaseP catalyzes the removal of the 5'-leader sequence from pre-tRNA to produce the mature 5'-terminus. It can also cleave other RNA substrates such as 4.5S RNA. The protein component plays an auxiliary but essential role in vivo by binding to the 5'-leader sequence and broadening the substrate specificity of the ribozyme.</text>
</comment>
<reference evidence="8 9" key="1">
    <citation type="submission" date="2019-12" db="EMBL/GenBank/DDBJ databases">
        <title>Nitratireductor arenosus sp. nov., Isolated from sea sand, Jeju island, South Korea.</title>
        <authorList>
            <person name="Kim W."/>
        </authorList>
    </citation>
    <scope>NUCLEOTIDE SEQUENCE [LARGE SCALE GENOMIC DNA]</scope>
    <source>
        <strain evidence="8 9">CAU 1489</strain>
    </source>
</reference>
<dbReference type="InterPro" id="IPR000100">
    <property type="entry name" value="RNase_P"/>
</dbReference>
<dbReference type="AlphaFoldDB" id="A0A844QI98"/>
<dbReference type="GO" id="GO:0042781">
    <property type="term" value="F:3'-tRNA processing endoribonuclease activity"/>
    <property type="evidence" value="ECO:0007669"/>
    <property type="project" value="TreeGrafter"/>
</dbReference>
<evidence type="ECO:0000256" key="2">
    <source>
        <dbReference type="ARBA" id="ARBA00022722"/>
    </source>
</evidence>
<dbReference type="GO" id="GO:0004526">
    <property type="term" value="F:ribonuclease P activity"/>
    <property type="evidence" value="ECO:0007669"/>
    <property type="project" value="UniProtKB-UniRule"/>
</dbReference>
<comment type="subunit">
    <text evidence="6">Consists of a catalytic RNA component (M1 or rnpB) and a protein subunit.</text>
</comment>
<keyword evidence="9" id="KW-1185">Reference proteome</keyword>
<dbReference type="RefSeq" id="WP_156713267.1">
    <property type="nucleotide sequence ID" value="NZ_WPHG01000003.1"/>
</dbReference>
<comment type="caution">
    <text evidence="8">The sequence shown here is derived from an EMBL/GenBank/DDBJ whole genome shotgun (WGS) entry which is preliminary data.</text>
</comment>
<dbReference type="GO" id="GO:0001682">
    <property type="term" value="P:tRNA 5'-leader removal"/>
    <property type="evidence" value="ECO:0007669"/>
    <property type="project" value="UniProtKB-UniRule"/>
</dbReference>
<evidence type="ECO:0000256" key="3">
    <source>
        <dbReference type="ARBA" id="ARBA00022759"/>
    </source>
</evidence>
<evidence type="ECO:0000256" key="7">
    <source>
        <dbReference type="NCBIfam" id="TIGR00188"/>
    </source>
</evidence>
<comment type="similarity">
    <text evidence="6">Belongs to the RnpA family.</text>
</comment>
<dbReference type="HAMAP" id="MF_00227">
    <property type="entry name" value="RNase_P"/>
    <property type="match status" value="1"/>
</dbReference>
<accession>A0A844QI98</accession>
<dbReference type="InterPro" id="IPR020568">
    <property type="entry name" value="Ribosomal_Su5_D2-typ_SF"/>
</dbReference>
<keyword evidence="4 6" id="KW-0378">Hydrolase</keyword>
<dbReference type="PANTHER" id="PTHR33992">
    <property type="entry name" value="RIBONUCLEASE P PROTEIN COMPONENT"/>
    <property type="match status" value="1"/>
</dbReference>
<dbReference type="GO" id="GO:0030677">
    <property type="term" value="C:ribonuclease P complex"/>
    <property type="evidence" value="ECO:0007669"/>
    <property type="project" value="TreeGrafter"/>
</dbReference>